<gene>
    <name evidence="2" type="ORF">EYF80_057289</name>
</gene>
<dbReference type="OrthoDB" id="438431at2759"/>
<proteinExistence type="predicted"/>
<name>A0A4Z2EV74_9TELE</name>
<accession>A0A4Z2EV74</accession>
<feature type="compositionally biased region" description="Basic and acidic residues" evidence="1">
    <location>
        <begin position="16"/>
        <end position="25"/>
    </location>
</feature>
<dbReference type="AlphaFoldDB" id="A0A4Z2EV74"/>
<dbReference type="EMBL" id="SRLO01002627">
    <property type="protein sequence ID" value="TNN32550.1"/>
    <property type="molecule type" value="Genomic_DNA"/>
</dbReference>
<evidence type="ECO:0000256" key="1">
    <source>
        <dbReference type="SAM" id="MobiDB-lite"/>
    </source>
</evidence>
<evidence type="ECO:0000313" key="3">
    <source>
        <dbReference type="Proteomes" id="UP000314294"/>
    </source>
</evidence>
<evidence type="ECO:0000313" key="2">
    <source>
        <dbReference type="EMBL" id="TNN32550.1"/>
    </source>
</evidence>
<dbReference type="Proteomes" id="UP000314294">
    <property type="component" value="Unassembled WGS sequence"/>
</dbReference>
<feature type="compositionally biased region" description="Basic and acidic residues" evidence="1">
    <location>
        <begin position="71"/>
        <end position="112"/>
    </location>
</feature>
<protein>
    <submittedName>
        <fullName evidence="2">Uncharacterized protein</fullName>
    </submittedName>
</protein>
<feature type="region of interest" description="Disordered" evidence="1">
    <location>
        <begin position="1"/>
        <end position="25"/>
    </location>
</feature>
<reference evidence="2 3" key="1">
    <citation type="submission" date="2019-03" db="EMBL/GenBank/DDBJ databases">
        <title>First draft genome of Liparis tanakae, snailfish: a comprehensive survey of snailfish specific genes.</title>
        <authorList>
            <person name="Kim W."/>
            <person name="Song I."/>
            <person name="Jeong J.-H."/>
            <person name="Kim D."/>
            <person name="Kim S."/>
            <person name="Ryu S."/>
            <person name="Song J.Y."/>
            <person name="Lee S.K."/>
        </authorList>
    </citation>
    <scope>NUCLEOTIDE SEQUENCE [LARGE SCALE GENOMIC DNA]</scope>
    <source>
        <tissue evidence="2">Muscle</tissue>
    </source>
</reference>
<keyword evidence="3" id="KW-1185">Reference proteome</keyword>
<organism evidence="2 3">
    <name type="scientific">Liparis tanakae</name>
    <name type="common">Tanaka's snailfish</name>
    <dbReference type="NCBI Taxonomy" id="230148"/>
    <lineage>
        <taxon>Eukaryota</taxon>
        <taxon>Metazoa</taxon>
        <taxon>Chordata</taxon>
        <taxon>Craniata</taxon>
        <taxon>Vertebrata</taxon>
        <taxon>Euteleostomi</taxon>
        <taxon>Actinopterygii</taxon>
        <taxon>Neopterygii</taxon>
        <taxon>Teleostei</taxon>
        <taxon>Neoteleostei</taxon>
        <taxon>Acanthomorphata</taxon>
        <taxon>Eupercaria</taxon>
        <taxon>Perciformes</taxon>
        <taxon>Cottioidei</taxon>
        <taxon>Cottales</taxon>
        <taxon>Liparidae</taxon>
        <taxon>Liparis</taxon>
    </lineage>
</organism>
<sequence>MEGAEQMHIFGASRNLRADKRNEERLKPGDKDSILVSENIVLHEAVAAYKCFDFGVLSSENNVLKRPGQRPARDRLETERPARDRLETKRLARDRLETKRPARDRLETERPARDRLETERLARDRLETERLARDRLETKRLARDWLETG</sequence>
<comment type="caution">
    <text evidence="2">The sequence shown here is derived from an EMBL/GenBank/DDBJ whole genome shotgun (WGS) entry which is preliminary data.</text>
</comment>
<feature type="region of interest" description="Disordered" evidence="1">
    <location>
        <begin position="64"/>
        <end position="112"/>
    </location>
</feature>